<keyword evidence="1" id="KW-0862">Zinc</keyword>
<dbReference type="SUPFAM" id="SSF57850">
    <property type="entry name" value="RING/U-box"/>
    <property type="match status" value="1"/>
</dbReference>
<feature type="region of interest" description="Disordered" evidence="2">
    <location>
        <begin position="1"/>
        <end position="21"/>
    </location>
</feature>
<dbReference type="OrthoDB" id="8062037at2759"/>
<evidence type="ECO:0000256" key="1">
    <source>
        <dbReference type="PROSITE-ProRule" id="PRU00175"/>
    </source>
</evidence>
<keyword evidence="5" id="KW-1185">Reference proteome</keyword>
<dbReference type="Gene3D" id="3.30.40.10">
    <property type="entry name" value="Zinc/RING finger domain, C3HC4 (zinc finger)"/>
    <property type="match status" value="1"/>
</dbReference>
<accession>A0A7J0EXX4</accession>
<gene>
    <name evidence="4" type="ORF">Acr_07g0006540</name>
</gene>
<dbReference type="SMART" id="SM00184">
    <property type="entry name" value="RING"/>
    <property type="match status" value="1"/>
</dbReference>
<feature type="domain" description="RING-type" evidence="3">
    <location>
        <begin position="135"/>
        <end position="179"/>
    </location>
</feature>
<dbReference type="AlphaFoldDB" id="A0A7J0EXX4"/>
<keyword evidence="1" id="KW-0479">Metal-binding</keyword>
<dbReference type="InterPro" id="IPR013083">
    <property type="entry name" value="Znf_RING/FYVE/PHD"/>
</dbReference>
<feature type="compositionally biased region" description="Acidic residues" evidence="2">
    <location>
        <begin position="45"/>
        <end position="57"/>
    </location>
</feature>
<dbReference type="InterPro" id="IPR001841">
    <property type="entry name" value="Znf_RING"/>
</dbReference>
<evidence type="ECO:0000256" key="2">
    <source>
        <dbReference type="SAM" id="MobiDB-lite"/>
    </source>
</evidence>
<protein>
    <recommendedName>
        <fullName evidence="3">RING-type domain-containing protein</fullName>
    </recommendedName>
</protein>
<dbReference type="Proteomes" id="UP000585474">
    <property type="component" value="Unassembled WGS sequence"/>
</dbReference>
<evidence type="ECO:0000313" key="4">
    <source>
        <dbReference type="EMBL" id="GFY90457.1"/>
    </source>
</evidence>
<dbReference type="EMBL" id="BJWL01000007">
    <property type="protein sequence ID" value="GFY90457.1"/>
    <property type="molecule type" value="Genomic_DNA"/>
</dbReference>
<reference evidence="4 5" key="1">
    <citation type="submission" date="2019-07" db="EMBL/GenBank/DDBJ databases">
        <title>De Novo Assembly of kiwifruit Actinidia rufa.</title>
        <authorList>
            <person name="Sugita-Konishi S."/>
            <person name="Sato K."/>
            <person name="Mori E."/>
            <person name="Abe Y."/>
            <person name="Kisaki G."/>
            <person name="Hamano K."/>
            <person name="Suezawa K."/>
            <person name="Otani M."/>
            <person name="Fukuda T."/>
            <person name="Manabe T."/>
            <person name="Gomi K."/>
            <person name="Tabuchi M."/>
            <person name="Akimitsu K."/>
            <person name="Kataoka I."/>
        </authorList>
    </citation>
    <scope>NUCLEOTIDE SEQUENCE [LARGE SCALE GENOMIC DNA]</scope>
    <source>
        <strain evidence="5">cv. Fuchu</strain>
    </source>
</reference>
<dbReference type="GO" id="GO:0008270">
    <property type="term" value="F:zinc ion binding"/>
    <property type="evidence" value="ECO:0007669"/>
    <property type="project" value="UniProtKB-KW"/>
</dbReference>
<dbReference type="PROSITE" id="PS50089">
    <property type="entry name" value="ZF_RING_2"/>
    <property type="match status" value="1"/>
</dbReference>
<evidence type="ECO:0000259" key="3">
    <source>
        <dbReference type="PROSITE" id="PS50089"/>
    </source>
</evidence>
<comment type="caution">
    <text evidence="4">The sequence shown here is derived from an EMBL/GenBank/DDBJ whole genome shotgun (WGS) entry which is preliminary data.</text>
</comment>
<name>A0A7J0EXX4_9ERIC</name>
<dbReference type="PANTHER" id="PTHR47530:SF4">
    <property type="entry name" value="E3 UBIQUITIN LIGASE BIG BROTHER-RELATED"/>
    <property type="match status" value="1"/>
</dbReference>
<dbReference type="PANTHER" id="PTHR47530">
    <property type="entry name" value="E3 UBIQUITIN LIGASE BIG BROTHER-RELATED"/>
    <property type="match status" value="1"/>
</dbReference>
<proteinExistence type="predicted"/>
<sequence>MDDEDQQQPKRPIPNELEHEQVDSDFAFAMALQEQERNNFTMLENDSDGEDDDDDDENILEMEAELEFLEGEDDSYGNYEELMEEDDIDPDELSYEDLIALGEIVGDENTGLSLEQISSCLRPISADSKIVVDRCVICQTEYEEGGERATLVALPSCEHTYHSDCISSWLQIKKTCPICGTEVVTKSNSC</sequence>
<evidence type="ECO:0000313" key="5">
    <source>
        <dbReference type="Proteomes" id="UP000585474"/>
    </source>
</evidence>
<dbReference type="InterPro" id="IPR043312">
    <property type="entry name" value="AtBBR-like"/>
</dbReference>
<keyword evidence="1" id="KW-0863">Zinc-finger</keyword>
<organism evidence="4 5">
    <name type="scientific">Actinidia rufa</name>
    <dbReference type="NCBI Taxonomy" id="165716"/>
    <lineage>
        <taxon>Eukaryota</taxon>
        <taxon>Viridiplantae</taxon>
        <taxon>Streptophyta</taxon>
        <taxon>Embryophyta</taxon>
        <taxon>Tracheophyta</taxon>
        <taxon>Spermatophyta</taxon>
        <taxon>Magnoliopsida</taxon>
        <taxon>eudicotyledons</taxon>
        <taxon>Gunneridae</taxon>
        <taxon>Pentapetalae</taxon>
        <taxon>asterids</taxon>
        <taxon>Ericales</taxon>
        <taxon>Actinidiaceae</taxon>
        <taxon>Actinidia</taxon>
    </lineage>
</organism>
<feature type="region of interest" description="Disordered" evidence="2">
    <location>
        <begin position="35"/>
        <end position="57"/>
    </location>
</feature>
<dbReference type="Pfam" id="PF13639">
    <property type="entry name" value="zf-RING_2"/>
    <property type="match status" value="1"/>
</dbReference>